<evidence type="ECO:0000313" key="4">
    <source>
        <dbReference type="EMBL" id="KAG2225683.1"/>
    </source>
</evidence>
<keyword evidence="3" id="KW-0325">Glycoprotein</keyword>
<dbReference type="Pfam" id="PF00450">
    <property type="entry name" value="Peptidase_S10"/>
    <property type="match status" value="1"/>
</dbReference>
<dbReference type="SUPFAM" id="SSF53474">
    <property type="entry name" value="alpha/beta-Hydrolases"/>
    <property type="match status" value="1"/>
</dbReference>
<dbReference type="GO" id="GO:0006508">
    <property type="term" value="P:proteolysis"/>
    <property type="evidence" value="ECO:0007669"/>
    <property type="project" value="InterPro"/>
</dbReference>
<keyword evidence="2" id="KW-0378">Hydrolase</keyword>
<feature type="non-terminal residue" evidence="4">
    <location>
        <position position="1"/>
    </location>
</feature>
<proteinExistence type="inferred from homology"/>
<organism evidence="4 5">
    <name type="scientific">Circinella minor</name>
    <dbReference type="NCBI Taxonomy" id="1195481"/>
    <lineage>
        <taxon>Eukaryota</taxon>
        <taxon>Fungi</taxon>
        <taxon>Fungi incertae sedis</taxon>
        <taxon>Mucoromycota</taxon>
        <taxon>Mucoromycotina</taxon>
        <taxon>Mucoromycetes</taxon>
        <taxon>Mucorales</taxon>
        <taxon>Lichtheimiaceae</taxon>
        <taxon>Circinella</taxon>
    </lineage>
</organism>
<name>A0A8H7VR38_9FUNG</name>
<keyword evidence="5" id="KW-1185">Reference proteome</keyword>
<accession>A0A8H7VR38</accession>
<evidence type="ECO:0000313" key="5">
    <source>
        <dbReference type="Proteomes" id="UP000646827"/>
    </source>
</evidence>
<evidence type="ECO:0000256" key="2">
    <source>
        <dbReference type="ARBA" id="ARBA00022645"/>
    </source>
</evidence>
<comment type="similarity">
    <text evidence="1">Belongs to the peptidase S10 family.</text>
</comment>
<dbReference type="EMBL" id="JAEPRB010000025">
    <property type="protein sequence ID" value="KAG2225683.1"/>
    <property type="molecule type" value="Genomic_DNA"/>
</dbReference>
<evidence type="ECO:0000256" key="1">
    <source>
        <dbReference type="ARBA" id="ARBA00009431"/>
    </source>
</evidence>
<dbReference type="InterPro" id="IPR001563">
    <property type="entry name" value="Peptidase_S10"/>
</dbReference>
<dbReference type="GO" id="GO:0004185">
    <property type="term" value="F:serine-type carboxypeptidase activity"/>
    <property type="evidence" value="ECO:0007669"/>
    <property type="project" value="InterPro"/>
</dbReference>
<dbReference type="AlphaFoldDB" id="A0A8H7VR38"/>
<dbReference type="Gene3D" id="3.40.50.1820">
    <property type="entry name" value="alpha/beta hydrolase"/>
    <property type="match status" value="1"/>
</dbReference>
<dbReference type="Proteomes" id="UP000646827">
    <property type="component" value="Unassembled WGS sequence"/>
</dbReference>
<keyword evidence="2" id="KW-0121">Carboxypeptidase</keyword>
<protein>
    <submittedName>
        <fullName evidence="4">Uncharacterized protein</fullName>
    </submittedName>
</protein>
<evidence type="ECO:0000256" key="3">
    <source>
        <dbReference type="ARBA" id="ARBA00023180"/>
    </source>
</evidence>
<gene>
    <name evidence="4" type="ORF">INT45_012155</name>
</gene>
<dbReference type="OrthoDB" id="443318at2759"/>
<dbReference type="InterPro" id="IPR033124">
    <property type="entry name" value="Ser_caboxypep_his_AS"/>
</dbReference>
<keyword evidence="2" id="KW-0645">Protease</keyword>
<sequence length="114" mass="13187">MYSARSSSSSISFLLNHGVRVLVFVGDVDYLCNWYGNNALFNALPWYYTDKYRERSLEPWIINNREVGQIKSWGPLTFIRVYQAGHVVPYYQPLPSLAMFQAWISNMTLNPLSA</sequence>
<comment type="caution">
    <text evidence="4">The sequence shown here is derived from an EMBL/GenBank/DDBJ whole genome shotgun (WGS) entry which is preliminary data.</text>
</comment>
<dbReference type="PROSITE" id="PS00560">
    <property type="entry name" value="CARBOXYPEPT_SER_HIS"/>
    <property type="match status" value="1"/>
</dbReference>
<dbReference type="InterPro" id="IPR029058">
    <property type="entry name" value="AB_hydrolase_fold"/>
</dbReference>
<reference evidence="4 5" key="1">
    <citation type="submission" date="2020-12" db="EMBL/GenBank/DDBJ databases">
        <title>Metabolic potential, ecology and presence of endohyphal bacteria is reflected in genomic diversity of Mucoromycotina.</title>
        <authorList>
            <person name="Muszewska A."/>
            <person name="Okrasinska A."/>
            <person name="Steczkiewicz K."/>
            <person name="Drgas O."/>
            <person name="Orlowska M."/>
            <person name="Perlinska-Lenart U."/>
            <person name="Aleksandrzak-Piekarczyk T."/>
            <person name="Szatraj K."/>
            <person name="Zielenkiewicz U."/>
            <person name="Pilsyk S."/>
            <person name="Malc E."/>
            <person name="Mieczkowski P."/>
            <person name="Kruszewska J.S."/>
            <person name="Biernat P."/>
            <person name="Pawlowska J."/>
        </authorList>
    </citation>
    <scope>NUCLEOTIDE SEQUENCE [LARGE SCALE GENOMIC DNA]</scope>
    <source>
        <strain evidence="4 5">CBS 142.35</strain>
    </source>
</reference>